<evidence type="ECO:0000256" key="4">
    <source>
        <dbReference type="ARBA" id="ARBA00022989"/>
    </source>
</evidence>
<dbReference type="InterPro" id="IPR050327">
    <property type="entry name" value="Proton-linked_MCT"/>
</dbReference>
<organism evidence="8 9">
    <name type="scientific">Virgibacillus phasianinus</name>
    <dbReference type="NCBI Taxonomy" id="2017483"/>
    <lineage>
        <taxon>Bacteria</taxon>
        <taxon>Bacillati</taxon>
        <taxon>Bacillota</taxon>
        <taxon>Bacilli</taxon>
        <taxon>Bacillales</taxon>
        <taxon>Bacillaceae</taxon>
        <taxon>Virgibacillus</taxon>
    </lineage>
</organism>
<dbReference type="SUPFAM" id="SSF103473">
    <property type="entry name" value="MFS general substrate transporter"/>
    <property type="match status" value="1"/>
</dbReference>
<evidence type="ECO:0000259" key="7">
    <source>
        <dbReference type="PROSITE" id="PS50850"/>
    </source>
</evidence>
<dbReference type="PANTHER" id="PTHR11360">
    <property type="entry name" value="MONOCARBOXYLATE TRANSPORTER"/>
    <property type="match status" value="1"/>
</dbReference>
<feature type="transmembrane region" description="Helical" evidence="6">
    <location>
        <begin position="33"/>
        <end position="54"/>
    </location>
</feature>
<evidence type="ECO:0000256" key="6">
    <source>
        <dbReference type="SAM" id="Phobius"/>
    </source>
</evidence>
<dbReference type="PANTHER" id="PTHR11360:SF308">
    <property type="entry name" value="BLL3089 PROTEIN"/>
    <property type="match status" value="1"/>
</dbReference>
<feature type="domain" description="Major facilitator superfamily (MFS) profile" evidence="7">
    <location>
        <begin position="1"/>
        <end position="400"/>
    </location>
</feature>
<proteinExistence type="predicted"/>
<comment type="subcellular location">
    <subcellularLocation>
        <location evidence="1">Cell membrane</location>
        <topology evidence="1">Multi-pass membrane protein</topology>
    </subcellularLocation>
</comment>
<evidence type="ECO:0000256" key="5">
    <source>
        <dbReference type="ARBA" id="ARBA00023136"/>
    </source>
</evidence>
<protein>
    <submittedName>
        <fullName evidence="8">MFS transporter</fullName>
    </submittedName>
</protein>
<dbReference type="PROSITE" id="PS50850">
    <property type="entry name" value="MFS"/>
    <property type="match status" value="1"/>
</dbReference>
<accession>A0A220U8U0</accession>
<feature type="transmembrane region" description="Helical" evidence="6">
    <location>
        <begin position="291"/>
        <end position="320"/>
    </location>
</feature>
<dbReference type="OrthoDB" id="182417at2"/>
<sequence>MVSALGIFFSGPGQTYSISVFVGSFVEQFNGNDTLVSGIYSAATLLSGSLLFLVGRGVDRFGQQKMAIFAASLLGIACLWSSIVANPVMLFIAFFMLRFFGQGSMTLIPNTLVPQWFIKRRGRAMSFMAIGSFISAVTFPLLNTWLIRQFGSEHAWQILGVLVVVIFLPVAALFIKNKPKDIGVMPDNASNKPRNSSEAQLATEDSKEIDWTLKEAKKTRAFWLMLFCVAIPALVNTAITFHLFRIFEEHHLSVGMASFILSLMAFVGFPVTMIAGFILEKVPVHKVIGLSFIGTLIFLTLLLFMDSVVMAVIFGILWGLMNGFERITLNIVWPNYFGLKNLGSIKGLAQTVMVIGSALGPLPLAFAFEQFGSFNEAILLLMILPMLGAIAAFISPQPTKFN</sequence>
<keyword evidence="9" id="KW-1185">Reference proteome</keyword>
<dbReference type="Proteomes" id="UP000198312">
    <property type="component" value="Chromosome"/>
</dbReference>
<dbReference type="EMBL" id="CP022315">
    <property type="protein sequence ID" value="ASK64455.1"/>
    <property type="molecule type" value="Genomic_DNA"/>
</dbReference>
<keyword evidence="5 6" id="KW-0472">Membrane</keyword>
<dbReference type="KEGG" id="vil:CFK37_17480"/>
<dbReference type="GO" id="GO:0022857">
    <property type="term" value="F:transmembrane transporter activity"/>
    <property type="evidence" value="ECO:0007669"/>
    <property type="project" value="InterPro"/>
</dbReference>
<feature type="transmembrane region" description="Helical" evidence="6">
    <location>
        <begin position="256"/>
        <end position="279"/>
    </location>
</feature>
<evidence type="ECO:0000313" key="8">
    <source>
        <dbReference type="EMBL" id="ASK64455.1"/>
    </source>
</evidence>
<reference evidence="8 9" key="1">
    <citation type="submission" date="2017-07" db="EMBL/GenBank/DDBJ databases">
        <title>Virgibacillus sp. LM2416.</title>
        <authorList>
            <person name="Tak E.J."/>
            <person name="Bae J.-W."/>
        </authorList>
    </citation>
    <scope>NUCLEOTIDE SEQUENCE [LARGE SCALE GENOMIC DNA]</scope>
    <source>
        <strain evidence="8 9">LM2416</strain>
    </source>
</reference>
<feature type="transmembrane region" description="Helical" evidence="6">
    <location>
        <begin position="124"/>
        <end position="142"/>
    </location>
</feature>
<dbReference type="InterPro" id="IPR020846">
    <property type="entry name" value="MFS_dom"/>
</dbReference>
<keyword evidence="2" id="KW-0813">Transport</keyword>
<gene>
    <name evidence="8" type="ORF">CFK37_17480</name>
</gene>
<dbReference type="InterPro" id="IPR011701">
    <property type="entry name" value="MFS"/>
</dbReference>
<evidence type="ECO:0000256" key="2">
    <source>
        <dbReference type="ARBA" id="ARBA00022448"/>
    </source>
</evidence>
<keyword evidence="3 6" id="KW-0812">Transmembrane</keyword>
<dbReference type="AlphaFoldDB" id="A0A220U8U0"/>
<dbReference type="InterPro" id="IPR036259">
    <property type="entry name" value="MFS_trans_sf"/>
</dbReference>
<feature type="transmembrane region" description="Helical" evidence="6">
    <location>
        <begin position="221"/>
        <end position="244"/>
    </location>
</feature>
<evidence type="ECO:0000256" key="1">
    <source>
        <dbReference type="ARBA" id="ARBA00004651"/>
    </source>
</evidence>
<evidence type="ECO:0000313" key="9">
    <source>
        <dbReference type="Proteomes" id="UP000198312"/>
    </source>
</evidence>
<feature type="transmembrane region" description="Helical" evidence="6">
    <location>
        <begin position="154"/>
        <end position="175"/>
    </location>
</feature>
<keyword evidence="4 6" id="KW-1133">Transmembrane helix</keyword>
<evidence type="ECO:0000256" key="3">
    <source>
        <dbReference type="ARBA" id="ARBA00022692"/>
    </source>
</evidence>
<feature type="transmembrane region" description="Helical" evidence="6">
    <location>
        <begin position="377"/>
        <end position="395"/>
    </location>
</feature>
<dbReference type="Gene3D" id="1.20.1250.20">
    <property type="entry name" value="MFS general substrate transporter like domains"/>
    <property type="match status" value="1"/>
</dbReference>
<dbReference type="GO" id="GO:0005886">
    <property type="term" value="C:plasma membrane"/>
    <property type="evidence" value="ECO:0007669"/>
    <property type="project" value="UniProtKB-SubCell"/>
</dbReference>
<feature type="transmembrane region" description="Helical" evidence="6">
    <location>
        <begin position="347"/>
        <end position="368"/>
    </location>
</feature>
<name>A0A220U8U0_9BACI</name>
<dbReference type="Pfam" id="PF07690">
    <property type="entry name" value="MFS_1"/>
    <property type="match status" value="1"/>
</dbReference>